<evidence type="ECO:0000259" key="4">
    <source>
        <dbReference type="PROSITE" id="PS50949"/>
    </source>
</evidence>
<dbReference type="Proteomes" id="UP000824112">
    <property type="component" value="Unassembled WGS sequence"/>
</dbReference>
<dbReference type="CDD" id="cd07377">
    <property type="entry name" value="WHTH_GntR"/>
    <property type="match status" value="1"/>
</dbReference>
<dbReference type="SUPFAM" id="SSF53822">
    <property type="entry name" value="Periplasmic binding protein-like I"/>
    <property type="match status" value="1"/>
</dbReference>
<organism evidence="5 6">
    <name type="scientific">Candidatus Gallibacteroides avistercoris</name>
    <dbReference type="NCBI Taxonomy" id="2840833"/>
    <lineage>
        <taxon>Bacteria</taxon>
        <taxon>Pseudomonadati</taxon>
        <taxon>Bacteroidota</taxon>
        <taxon>Bacteroidia</taxon>
        <taxon>Bacteroidales</taxon>
        <taxon>Bacteroidaceae</taxon>
        <taxon>Bacteroidaceae incertae sedis</taxon>
        <taxon>Candidatus Gallibacteroides</taxon>
    </lineage>
</organism>
<dbReference type="PANTHER" id="PTHR38445:SF10">
    <property type="entry name" value="GNTR-FAMILY TRANSCRIPTIONAL REGULATOR"/>
    <property type="match status" value="1"/>
</dbReference>
<dbReference type="GO" id="GO:0003700">
    <property type="term" value="F:DNA-binding transcription factor activity"/>
    <property type="evidence" value="ECO:0007669"/>
    <property type="project" value="InterPro"/>
</dbReference>
<name>A0A9D1M846_9BACT</name>
<dbReference type="GO" id="GO:0003677">
    <property type="term" value="F:DNA binding"/>
    <property type="evidence" value="ECO:0007669"/>
    <property type="project" value="UniProtKB-KW"/>
</dbReference>
<feature type="domain" description="HTH gntR-type" evidence="4">
    <location>
        <begin position="1"/>
        <end position="63"/>
    </location>
</feature>
<dbReference type="Pfam" id="PF13377">
    <property type="entry name" value="Peripla_BP_3"/>
    <property type="match status" value="1"/>
</dbReference>
<dbReference type="InterPro" id="IPR036388">
    <property type="entry name" value="WH-like_DNA-bd_sf"/>
</dbReference>
<dbReference type="InterPro" id="IPR046335">
    <property type="entry name" value="LacI/GalR-like_sensor"/>
</dbReference>
<dbReference type="Pfam" id="PF00392">
    <property type="entry name" value="GntR"/>
    <property type="match status" value="1"/>
</dbReference>
<dbReference type="Gene3D" id="1.10.10.10">
    <property type="entry name" value="Winged helix-like DNA-binding domain superfamily/Winged helix DNA-binding domain"/>
    <property type="match status" value="1"/>
</dbReference>
<dbReference type="SUPFAM" id="SSF46785">
    <property type="entry name" value="Winged helix' DNA-binding domain"/>
    <property type="match status" value="1"/>
</dbReference>
<protein>
    <submittedName>
        <fullName evidence="5">LacI family DNA-binding transcriptional regulator</fullName>
    </submittedName>
</protein>
<evidence type="ECO:0000256" key="3">
    <source>
        <dbReference type="ARBA" id="ARBA00023163"/>
    </source>
</evidence>
<comment type="caution">
    <text evidence="5">The sequence shown here is derived from an EMBL/GenBank/DDBJ whole genome shotgun (WGS) entry which is preliminary data.</text>
</comment>
<keyword evidence="2 5" id="KW-0238">DNA-binding</keyword>
<dbReference type="EMBL" id="DVNA01000131">
    <property type="protein sequence ID" value="HIU55305.1"/>
    <property type="molecule type" value="Genomic_DNA"/>
</dbReference>
<keyword evidence="1" id="KW-0805">Transcription regulation</keyword>
<dbReference type="PROSITE" id="PS50949">
    <property type="entry name" value="HTH_GNTR"/>
    <property type="match status" value="1"/>
</dbReference>
<dbReference type="AlphaFoldDB" id="A0A9D1M846"/>
<dbReference type="Gene3D" id="3.40.50.2300">
    <property type="match status" value="1"/>
</dbReference>
<gene>
    <name evidence="5" type="ORF">IAB03_05810</name>
</gene>
<evidence type="ECO:0000313" key="5">
    <source>
        <dbReference type="EMBL" id="HIU55305.1"/>
    </source>
</evidence>
<dbReference type="InterPro" id="IPR036390">
    <property type="entry name" value="WH_DNA-bd_sf"/>
</dbReference>
<sequence>MEEFLLDVIREKKILVGAKLPSVSQANKHFGVSRDTVLAAYGALQQRGVVVSRPGKGFYVASRRTKTVLKILLLFDAMNQYKETLYRSLVQHLGRNYEIDIAFHYYNEKLFRSLIENNRSEYGYFVLMPHFNVDVTDAIRLLPSSRVLLLDAFPQGLGVEYAAVYQDFAEDVYVGLRSLLDKLRTYESLDVVYNGQFQFIPDSLVAGMRRFSEDFKIPLHIYRGFDFSKIEKGKCYMAISDRDLAGVIKAMWEKKFEIGRDMGLLSFDDTPLKEVLLGGVTTITTDFEWMGEQAASLIKRRKIKQIHNLSRVMLRNTI</sequence>
<dbReference type="SMART" id="SM00345">
    <property type="entry name" value="HTH_GNTR"/>
    <property type="match status" value="1"/>
</dbReference>
<dbReference type="InterPro" id="IPR028082">
    <property type="entry name" value="Peripla_BP_I"/>
</dbReference>
<dbReference type="PANTHER" id="PTHR38445">
    <property type="entry name" value="HTH-TYPE TRANSCRIPTIONAL REPRESSOR YTRA"/>
    <property type="match status" value="1"/>
</dbReference>
<proteinExistence type="predicted"/>
<keyword evidence="3" id="KW-0804">Transcription</keyword>
<reference evidence="5" key="1">
    <citation type="submission" date="2020-10" db="EMBL/GenBank/DDBJ databases">
        <authorList>
            <person name="Gilroy R."/>
        </authorList>
    </citation>
    <scope>NUCLEOTIDE SEQUENCE</scope>
    <source>
        <strain evidence="5">CHK158-818</strain>
    </source>
</reference>
<dbReference type="InterPro" id="IPR000524">
    <property type="entry name" value="Tscrpt_reg_HTH_GntR"/>
</dbReference>
<evidence type="ECO:0000313" key="6">
    <source>
        <dbReference type="Proteomes" id="UP000824112"/>
    </source>
</evidence>
<evidence type="ECO:0000256" key="1">
    <source>
        <dbReference type="ARBA" id="ARBA00023015"/>
    </source>
</evidence>
<reference evidence="5" key="2">
    <citation type="journal article" date="2021" name="PeerJ">
        <title>Extensive microbial diversity within the chicken gut microbiome revealed by metagenomics and culture.</title>
        <authorList>
            <person name="Gilroy R."/>
            <person name="Ravi A."/>
            <person name="Getino M."/>
            <person name="Pursley I."/>
            <person name="Horton D.L."/>
            <person name="Alikhan N.F."/>
            <person name="Baker D."/>
            <person name="Gharbi K."/>
            <person name="Hall N."/>
            <person name="Watson M."/>
            <person name="Adriaenssens E.M."/>
            <person name="Foster-Nyarko E."/>
            <person name="Jarju S."/>
            <person name="Secka A."/>
            <person name="Antonio M."/>
            <person name="Oren A."/>
            <person name="Chaudhuri R.R."/>
            <person name="La Ragione R."/>
            <person name="Hildebrand F."/>
            <person name="Pallen M.J."/>
        </authorList>
    </citation>
    <scope>NUCLEOTIDE SEQUENCE</scope>
    <source>
        <strain evidence="5">CHK158-818</strain>
    </source>
</reference>
<accession>A0A9D1M846</accession>
<evidence type="ECO:0000256" key="2">
    <source>
        <dbReference type="ARBA" id="ARBA00023125"/>
    </source>
</evidence>